<feature type="compositionally biased region" description="Polar residues" evidence="1">
    <location>
        <begin position="29"/>
        <end position="38"/>
    </location>
</feature>
<sequence length="75" mass="8176">MQALIKSLPIIPVQTDNICQLIETKQKGSKISTRNSTGMEEDMVDKDRDDPLQAATAASKPANTGKFEFSIAPLQ</sequence>
<protein>
    <submittedName>
        <fullName evidence="2 4">Uncharacterized protein</fullName>
    </submittedName>
</protein>
<dbReference type="AlphaFoldDB" id="A0A0N4TYM9"/>
<organism evidence="4">
    <name type="scientific">Brugia pahangi</name>
    <name type="common">Filarial nematode worm</name>
    <dbReference type="NCBI Taxonomy" id="6280"/>
    <lineage>
        <taxon>Eukaryota</taxon>
        <taxon>Metazoa</taxon>
        <taxon>Ecdysozoa</taxon>
        <taxon>Nematoda</taxon>
        <taxon>Chromadorea</taxon>
        <taxon>Rhabditida</taxon>
        <taxon>Spirurina</taxon>
        <taxon>Spiruromorpha</taxon>
        <taxon>Filarioidea</taxon>
        <taxon>Onchocercidae</taxon>
        <taxon>Brugia</taxon>
    </lineage>
</organism>
<dbReference type="Proteomes" id="UP000278627">
    <property type="component" value="Unassembled WGS sequence"/>
</dbReference>
<evidence type="ECO:0000313" key="2">
    <source>
        <dbReference type="EMBL" id="VDN95241.1"/>
    </source>
</evidence>
<evidence type="ECO:0000313" key="3">
    <source>
        <dbReference type="Proteomes" id="UP000278627"/>
    </source>
</evidence>
<feature type="region of interest" description="Disordered" evidence="1">
    <location>
        <begin position="26"/>
        <end position="46"/>
    </location>
</feature>
<accession>A0A0N4TYM9</accession>
<evidence type="ECO:0000313" key="4">
    <source>
        <dbReference type="WBParaSite" id="BPAG_0001412801-mRNA-1"/>
    </source>
</evidence>
<dbReference type="EMBL" id="UZAD01013507">
    <property type="protein sequence ID" value="VDN95241.1"/>
    <property type="molecule type" value="Genomic_DNA"/>
</dbReference>
<gene>
    <name evidence="2" type="ORF">BPAG_LOCUS14056</name>
</gene>
<evidence type="ECO:0000256" key="1">
    <source>
        <dbReference type="SAM" id="MobiDB-lite"/>
    </source>
</evidence>
<reference evidence="4" key="1">
    <citation type="submission" date="2017-02" db="UniProtKB">
        <authorList>
            <consortium name="WormBaseParasite"/>
        </authorList>
    </citation>
    <scope>IDENTIFICATION</scope>
</reference>
<keyword evidence="3" id="KW-1185">Reference proteome</keyword>
<name>A0A0N4TYM9_BRUPA</name>
<proteinExistence type="predicted"/>
<reference evidence="2 3" key="2">
    <citation type="submission" date="2018-11" db="EMBL/GenBank/DDBJ databases">
        <authorList>
            <consortium name="Pathogen Informatics"/>
        </authorList>
    </citation>
    <scope>NUCLEOTIDE SEQUENCE [LARGE SCALE GENOMIC DNA]</scope>
</reference>
<dbReference type="WBParaSite" id="BPAG_0001412801-mRNA-1">
    <property type="protein sequence ID" value="BPAG_0001412801-mRNA-1"/>
    <property type="gene ID" value="BPAG_0001412801"/>
</dbReference>